<dbReference type="EMBL" id="VFQE01000001">
    <property type="protein sequence ID" value="TQN42135.1"/>
    <property type="molecule type" value="Genomic_DNA"/>
</dbReference>
<evidence type="ECO:0000313" key="3">
    <source>
        <dbReference type="EMBL" id="TQN42135.1"/>
    </source>
</evidence>
<dbReference type="GO" id="GO:0016887">
    <property type="term" value="F:ATP hydrolysis activity"/>
    <property type="evidence" value="ECO:0007669"/>
    <property type="project" value="InterPro"/>
</dbReference>
<evidence type="ECO:0000256" key="1">
    <source>
        <dbReference type="SAM" id="MobiDB-lite"/>
    </source>
</evidence>
<dbReference type="CDD" id="cd07302">
    <property type="entry name" value="CHD"/>
    <property type="match status" value="1"/>
</dbReference>
<proteinExistence type="predicted"/>
<dbReference type="GO" id="GO:0035556">
    <property type="term" value="P:intracellular signal transduction"/>
    <property type="evidence" value="ECO:0007669"/>
    <property type="project" value="InterPro"/>
</dbReference>
<dbReference type="PROSITE" id="PS50125">
    <property type="entry name" value="GUANYLATE_CYCLASE_2"/>
    <property type="match status" value="1"/>
</dbReference>
<accession>A0A543PDI0</accession>
<dbReference type="SUPFAM" id="SSF48452">
    <property type="entry name" value="TPR-like"/>
    <property type="match status" value="1"/>
</dbReference>
<dbReference type="AlphaFoldDB" id="A0A543PDI0"/>
<dbReference type="InterPro" id="IPR001054">
    <property type="entry name" value="A/G_cyclase"/>
</dbReference>
<feature type="region of interest" description="Disordered" evidence="1">
    <location>
        <begin position="1"/>
        <end position="28"/>
    </location>
</feature>
<dbReference type="GO" id="GO:0009190">
    <property type="term" value="P:cyclic nucleotide biosynthetic process"/>
    <property type="evidence" value="ECO:0007669"/>
    <property type="project" value="InterPro"/>
</dbReference>
<comment type="caution">
    <text evidence="3">The sequence shown here is derived from an EMBL/GenBank/DDBJ whole genome shotgun (WGS) entry which is preliminary data.</text>
</comment>
<dbReference type="Proteomes" id="UP000319865">
    <property type="component" value="Unassembled WGS sequence"/>
</dbReference>
<name>A0A543PDI0_9ACTN</name>
<dbReference type="Pfam" id="PF13401">
    <property type="entry name" value="AAA_22"/>
    <property type="match status" value="1"/>
</dbReference>
<gene>
    <name evidence="3" type="ORF">FHU33_1529</name>
</gene>
<dbReference type="RefSeq" id="WP_142024795.1">
    <property type="nucleotide sequence ID" value="NZ_VFQE01000001.1"/>
</dbReference>
<dbReference type="SUPFAM" id="SSF52540">
    <property type="entry name" value="P-loop containing nucleoside triphosphate hydrolases"/>
    <property type="match status" value="1"/>
</dbReference>
<dbReference type="InterPro" id="IPR029787">
    <property type="entry name" value="Nucleotide_cyclase"/>
</dbReference>
<organism evidence="3 4">
    <name type="scientific">Blastococcus colisei</name>
    <dbReference type="NCBI Taxonomy" id="1564162"/>
    <lineage>
        <taxon>Bacteria</taxon>
        <taxon>Bacillati</taxon>
        <taxon>Actinomycetota</taxon>
        <taxon>Actinomycetes</taxon>
        <taxon>Geodermatophilales</taxon>
        <taxon>Geodermatophilaceae</taxon>
        <taxon>Blastococcus</taxon>
    </lineage>
</organism>
<dbReference type="Gene3D" id="3.30.70.1230">
    <property type="entry name" value="Nucleotide cyclase"/>
    <property type="match status" value="1"/>
</dbReference>
<reference evidence="3 4" key="1">
    <citation type="submission" date="2019-06" db="EMBL/GenBank/DDBJ databases">
        <title>Sequencing the genomes of 1000 actinobacteria strains.</title>
        <authorList>
            <person name="Klenk H.-P."/>
        </authorList>
    </citation>
    <scope>NUCLEOTIDE SEQUENCE [LARGE SCALE GENOMIC DNA]</scope>
    <source>
        <strain evidence="3 4">DSM 46837</strain>
    </source>
</reference>
<protein>
    <submittedName>
        <fullName evidence="3">Putative ATPase</fullName>
    </submittedName>
</protein>
<dbReference type="InterPro" id="IPR049945">
    <property type="entry name" value="AAA_22"/>
</dbReference>
<dbReference type="GO" id="GO:0004016">
    <property type="term" value="F:adenylate cyclase activity"/>
    <property type="evidence" value="ECO:0007669"/>
    <property type="project" value="UniProtKB-ARBA"/>
</dbReference>
<sequence length="907" mass="94663">MSAVKSGEDGASPVPEPRRPRTRSPRHAGALPAGLVTFVMADIEGSTRLFHQLGDDYPALLERYRALLRRVCRRHRGLAFETDGDALLAAFADAGDAVAACLGAQRELTGPRWRGPVRVRARMGVHTGVATPVGTGYVALAVHQVARICAGAHGGQVLLSEAATDAAAGHLPRGAELAVLGSFRLRGFPAAVRLAQLHHPDLRADFPPPRGLGDIAPVLPTPLTSFVGRARELDVLSARIAGQRLVTVVGPGGSGKTRLALEAARRQESRGIPAVLVELAGTSDPALLPAQVATALGVALSVGDPLAALGDALRDRQLLLLLDNCEHLLDAAALLAATLLAQCPHLQVLATSRQPLGVLGESVMPCEPLEVEGADSDAARLFLDRARLAVPGLAEPSPEDLELVRRLCAELDGLPLALELAAATLQTLPLAELVTRLGDRFAVLGQGLRGVPERQRTLAATIRWSVDRLPPAELAVFTAVSVFAGGFSVDAVDAVAGPELGSGGDTLTPLRALADKSLLQVDHGAGRYRMLETLRQYADTLLDDAGRRRLRDRQVAFLVGLTERIEPTLRTRHAAPGWRRLDAERLNVRAAFAHALATGQGEGALRIAAAVSWWWYRRGQVGEGRRWVADALAAAPEAPAAVRVRALLGDALLAYLAGDVAAVRARVEEVVAQAPDEAGEALALALVLRAYLRALLGETDAVADFEVDAARAVAAAERSGVGWVRAEIAMTRGQFARVAGDAEAALRHLDESEAIAVEQGHTWGAGSALYVRAKVLLALGRAPEAVQAAAAAVSSALADDDATGILAVLLTGAGAATASGSPRQGAVILGAIETLSRRVGYDPLLMDPVDGQAYAAATRAALPSAEYDAASAEGRGLDLLGACAVLIDLASAVRSEQAAGTTERRGS</sequence>
<dbReference type="PRINTS" id="PR00364">
    <property type="entry name" value="DISEASERSIST"/>
</dbReference>
<evidence type="ECO:0000313" key="4">
    <source>
        <dbReference type="Proteomes" id="UP000319865"/>
    </source>
</evidence>
<dbReference type="Gene3D" id="3.40.50.300">
    <property type="entry name" value="P-loop containing nucleotide triphosphate hydrolases"/>
    <property type="match status" value="1"/>
</dbReference>
<dbReference type="OrthoDB" id="9812579at2"/>
<feature type="domain" description="Guanylate cyclase" evidence="2">
    <location>
        <begin position="37"/>
        <end position="128"/>
    </location>
</feature>
<evidence type="ECO:0000259" key="2">
    <source>
        <dbReference type="PROSITE" id="PS50125"/>
    </source>
</evidence>
<dbReference type="InterPro" id="IPR027417">
    <property type="entry name" value="P-loop_NTPase"/>
</dbReference>
<dbReference type="InterPro" id="IPR011990">
    <property type="entry name" value="TPR-like_helical_dom_sf"/>
</dbReference>
<keyword evidence="4" id="KW-1185">Reference proteome</keyword>
<dbReference type="PANTHER" id="PTHR47691">
    <property type="entry name" value="REGULATOR-RELATED"/>
    <property type="match status" value="1"/>
</dbReference>
<dbReference type="PANTHER" id="PTHR47691:SF3">
    <property type="entry name" value="HTH-TYPE TRANSCRIPTIONAL REGULATOR RV0890C-RELATED"/>
    <property type="match status" value="1"/>
</dbReference>
<dbReference type="SUPFAM" id="SSF55073">
    <property type="entry name" value="Nucleotide cyclase"/>
    <property type="match status" value="1"/>
</dbReference>